<protein>
    <submittedName>
        <fullName evidence="1">Uncharacterized protein</fullName>
    </submittedName>
</protein>
<dbReference type="EMBL" id="ACYT02000029">
    <property type="protein sequence ID" value="EFF79993.1"/>
    <property type="molecule type" value="Genomic_DNA"/>
</dbReference>
<gene>
    <name evidence="1" type="ORF">HMPREF0970_01048</name>
</gene>
<name>D4TYM2_9ACTO</name>
<dbReference type="AlphaFoldDB" id="D4TYM2"/>
<evidence type="ECO:0000313" key="2">
    <source>
        <dbReference type="Proteomes" id="UP000003150"/>
    </source>
</evidence>
<reference evidence="1 2" key="1">
    <citation type="submission" date="2009-10" db="EMBL/GenBank/DDBJ databases">
        <authorList>
            <person name="Weinstock G."/>
            <person name="Sodergren E."/>
            <person name="Clifton S."/>
            <person name="Fulton L."/>
            <person name="Fulton B."/>
            <person name="Courtney L."/>
            <person name="Fronick C."/>
            <person name="Harrison M."/>
            <person name="Strong C."/>
            <person name="Farmer C."/>
            <person name="Delahaunty K."/>
            <person name="Markovic C."/>
            <person name="Hall O."/>
            <person name="Minx P."/>
            <person name="Tomlinson C."/>
            <person name="Mitreva M."/>
            <person name="Nelson J."/>
            <person name="Hou S."/>
            <person name="Wollam A."/>
            <person name="Pepin K.H."/>
            <person name="Johnson M."/>
            <person name="Bhonagiri V."/>
            <person name="Nash W.E."/>
            <person name="Warren W."/>
            <person name="Chinwalla A."/>
            <person name="Mardis E.R."/>
            <person name="Wilson R.K."/>
        </authorList>
    </citation>
    <scope>NUCLEOTIDE SEQUENCE [LARGE SCALE GENOMIC DNA]</scope>
    <source>
        <strain evidence="1 2">F0309</strain>
    </source>
</reference>
<evidence type="ECO:0000313" key="1">
    <source>
        <dbReference type="EMBL" id="EFF79993.1"/>
    </source>
</evidence>
<accession>D4TYM2</accession>
<comment type="caution">
    <text evidence="1">The sequence shown here is derived from an EMBL/GenBank/DDBJ whole genome shotgun (WGS) entry which is preliminary data.</text>
</comment>
<sequence>MLDTFLLVADFASHHCEAERAISHNAEVVRQISTVVFRWQYRDFANISY</sequence>
<dbReference type="HOGENOM" id="CLU_3131398_0_0_11"/>
<proteinExistence type="predicted"/>
<organism evidence="1 2">
    <name type="scientific">Schaalia odontolytica F0309</name>
    <dbReference type="NCBI Taxonomy" id="649742"/>
    <lineage>
        <taxon>Bacteria</taxon>
        <taxon>Bacillati</taxon>
        <taxon>Actinomycetota</taxon>
        <taxon>Actinomycetes</taxon>
        <taxon>Actinomycetales</taxon>
        <taxon>Actinomycetaceae</taxon>
        <taxon>Schaalia</taxon>
    </lineage>
</organism>
<dbReference type="Proteomes" id="UP000003150">
    <property type="component" value="Unassembled WGS sequence"/>
</dbReference>